<dbReference type="Gene3D" id="1.10.10.10">
    <property type="entry name" value="Winged helix-like DNA-binding domain superfamily/Winged helix DNA-binding domain"/>
    <property type="match status" value="1"/>
</dbReference>
<dbReference type="Gene3D" id="1.10.8.430">
    <property type="entry name" value="Helical domain of apoptotic protease-activating factors"/>
    <property type="match status" value="1"/>
</dbReference>
<dbReference type="PANTHER" id="PTHR33463">
    <property type="entry name" value="NB-ARC DOMAIN-CONTAINING PROTEIN-RELATED"/>
    <property type="match status" value="1"/>
</dbReference>
<comment type="similarity">
    <text evidence="1">Belongs to the disease resistance NB-LRR family.</text>
</comment>
<dbReference type="PRINTS" id="PR00364">
    <property type="entry name" value="DISEASERSIST"/>
</dbReference>
<feature type="domain" description="AAA+ ATPase" evidence="8">
    <location>
        <begin position="176"/>
        <end position="315"/>
    </location>
</feature>
<dbReference type="InterPro" id="IPR055414">
    <property type="entry name" value="LRR_R13L4/SHOC2-like"/>
</dbReference>
<dbReference type="Proteomes" id="UP001642360">
    <property type="component" value="Unassembled WGS sequence"/>
</dbReference>
<dbReference type="Pfam" id="PF23247">
    <property type="entry name" value="LRR_RPS2"/>
    <property type="match status" value="1"/>
</dbReference>
<dbReference type="GO" id="GO:0051607">
    <property type="term" value="P:defense response to virus"/>
    <property type="evidence" value="ECO:0007669"/>
    <property type="project" value="UniProtKB-ARBA"/>
</dbReference>
<dbReference type="InterPro" id="IPR058922">
    <property type="entry name" value="WHD_DRP"/>
</dbReference>
<keyword evidence="11" id="KW-1185">Reference proteome</keyword>
<dbReference type="Gene3D" id="3.40.50.300">
    <property type="entry name" value="P-loop containing nucleotide triphosphate hydrolases"/>
    <property type="match status" value="1"/>
</dbReference>
<evidence type="ECO:0000313" key="10">
    <source>
        <dbReference type="EMBL" id="CAK9176260.1"/>
    </source>
</evidence>
<dbReference type="Pfam" id="PF23598">
    <property type="entry name" value="LRR_14"/>
    <property type="match status" value="1"/>
</dbReference>
<dbReference type="AlphaFoldDB" id="A0ABC8TKV0"/>
<dbReference type="Pfam" id="PF00931">
    <property type="entry name" value="NB-ARC"/>
    <property type="match status" value="1"/>
</dbReference>
<dbReference type="InterPro" id="IPR050905">
    <property type="entry name" value="Plant_NBS-LRR"/>
</dbReference>
<dbReference type="InterPro" id="IPR036388">
    <property type="entry name" value="WH-like_DNA-bd_sf"/>
</dbReference>
<dbReference type="Gene3D" id="3.80.10.10">
    <property type="entry name" value="Ribonuclease Inhibitor"/>
    <property type="match status" value="2"/>
</dbReference>
<evidence type="ECO:0000256" key="1">
    <source>
        <dbReference type="ARBA" id="ARBA00008894"/>
    </source>
</evidence>
<feature type="coiled-coil region" evidence="7">
    <location>
        <begin position="30"/>
        <end position="99"/>
    </location>
</feature>
<keyword evidence="4" id="KW-0547">Nucleotide-binding</keyword>
<evidence type="ECO:0000256" key="7">
    <source>
        <dbReference type="SAM" id="Coils"/>
    </source>
</evidence>
<keyword evidence="3" id="KW-0677">Repeat</keyword>
<dbReference type="SUPFAM" id="SSF52540">
    <property type="entry name" value="P-loop containing nucleoside triphosphate hydrolases"/>
    <property type="match status" value="1"/>
</dbReference>
<proteinExistence type="inferred from homology"/>
<dbReference type="Pfam" id="PF23559">
    <property type="entry name" value="WHD_DRP"/>
    <property type="match status" value="1"/>
</dbReference>
<evidence type="ECO:0000256" key="5">
    <source>
        <dbReference type="ARBA" id="ARBA00022821"/>
    </source>
</evidence>
<evidence type="ECO:0000256" key="2">
    <source>
        <dbReference type="ARBA" id="ARBA00022614"/>
    </source>
</evidence>
<protein>
    <recommendedName>
        <fullName evidence="8">AAA+ ATPase domain-containing protein</fullName>
    </recommendedName>
</protein>
<dbReference type="InterPro" id="IPR002182">
    <property type="entry name" value="NB-ARC"/>
</dbReference>
<keyword evidence="5" id="KW-0611">Plant defense</keyword>
<dbReference type="InterPro" id="IPR027417">
    <property type="entry name" value="P-loop_NTPase"/>
</dbReference>
<evidence type="ECO:0000256" key="6">
    <source>
        <dbReference type="ARBA" id="ARBA00022840"/>
    </source>
</evidence>
<dbReference type="InterPro" id="IPR057135">
    <property type="entry name" value="At4g27190-like_LRR"/>
</dbReference>
<dbReference type="SMART" id="SM00382">
    <property type="entry name" value="AAA"/>
    <property type="match status" value="1"/>
</dbReference>
<dbReference type="InterPro" id="IPR032675">
    <property type="entry name" value="LRR_dom_sf"/>
</dbReference>
<accession>A0ABC8TKV0</accession>
<dbReference type="SUPFAM" id="SSF52058">
    <property type="entry name" value="L domain-like"/>
    <property type="match status" value="1"/>
</dbReference>
<evidence type="ECO:0000313" key="9">
    <source>
        <dbReference type="EMBL" id="CAK9168702.1"/>
    </source>
</evidence>
<evidence type="ECO:0000259" key="8">
    <source>
        <dbReference type="SMART" id="SM00382"/>
    </source>
</evidence>
<dbReference type="GO" id="GO:0005524">
    <property type="term" value="F:ATP binding"/>
    <property type="evidence" value="ECO:0007669"/>
    <property type="project" value="UniProtKB-KW"/>
</dbReference>
<dbReference type="InterPro" id="IPR042197">
    <property type="entry name" value="Apaf_helical"/>
</dbReference>
<evidence type="ECO:0000256" key="3">
    <source>
        <dbReference type="ARBA" id="ARBA00022737"/>
    </source>
</evidence>
<sequence length="1008" mass="114424">MEILVSFASSLLGDGSRILCGSIYSKIRNFSKFRSNLDALEKEMEKLKTRKDDVEQQIETGDKQGKLPTAQVVRWLSEVNKMEADMNSMRTAMEDSTNNASGCCSNCGVRCKLSKQVVDKLNEVAQLLKDADFPAGIVIANHLPVPVEHIPGPSIEGQSTASKNLAMIMDCLWNDEFGRIGVWGMGGVGKTTLVKNLNNKLKSPSSVQPFSIIIWTTVSKDFDLKRVQLQLAERLKLTNVEESPERMAIRLYERFEKEKRFLLILDDVWDAIDLDLLGVPRPEIHKGSKIILTSRTKEVCAQMTTDVDIKVDVLNEEEAWQLFCQNAGKVAMAEPIKSVAVVVAKECCGLPLAIITVGASMRGKAKVELWHDALTALRRSEPIKGIEKKVFTPLKWSYDSLQDEHIKTCFLCCCLYPEDFSIEVSELIRFWFAEGLLDEHQNYEELENRGMAIIESLMDSCLLDLGAQVDTVKMHDVVRDVAIWIACSMEDGSKSFIRSGIALKHWPENDLLKSSRRLSFVNNEMTKLPDWELQCSQATTLLLRGSRFLEKVPYSFLQGFQVLRVLDLSGSCIKSLPLSLLQLGELRALILSGCSDLKELPPLKGLGKLQILDCCGTRIKALPEGIENLTNLRQLDLSYTPHLKTIRAGALYRLSNLESLNMRRSGYWWGAKEKVEMGQAPFEELLHLERLIVLYIDLSIIPHSSSEDYITWIRRLRKFGVFVKDYGPGDNAIENSERAFIRPRHFVRRHLSLKNYNLSAVRQSWWLLINATSVDIYGCSYINLMLENLAMLSHTVGSFAGLKSLTIGKSKYGFQPGVGRGGSQFDLLPNLEHLYLYSLDFLESISDLGDFLGLRFSKLRLLEVIGCPRLKYLLPIGGSIQILEELKEIKLKSCEKLEEFFRYDASRQIMALDPVVPNLRMLELNKLPNLKTLCKENESWPSLEQLEILDCNLLRKLPLTIQRANNMKEIRGEQQWWSQLEWDDEYTKSSLQHYFTPIMVNPFVIALN</sequence>
<dbReference type="EMBL" id="CAUOFW020006791">
    <property type="protein sequence ID" value="CAK9176260.1"/>
    <property type="molecule type" value="Genomic_DNA"/>
</dbReference>
<reference evidence="9 11" key="1">
    <citation type="submission" date="2024-02" db="EMBL/GenBank/DDBJ databases">
        <authorList>
            <person name="Vignale AGUSTIN F."/>
            <person name="Sosa J E."/>
            <person name="Modenutti C."/>
        </authorList>
    </citation>
    <scope>NUCLEOTIDE SEQUENCE [LARGE SCALE GENOMIC DNA]</scope>
</reference>
<comment type="caution">
    <text evidence="9">The sequence shown here is derived from an EMBL/GenBank/DDBJ whole genome shotgun (WGS) entry which is preliminary data.</text>
</comment>
<dbReference type="EMBL" id="CAUOFW020005137">
    <property type="protein sequence ID" value="CAK9168702.1"/>
    <property type="molecule type" value="Genomic_DNA"/>
</dbReference>
<dbReference type="PANTHER" id="PTHR33463:SF202">
    <property type="entry name" value="NB-ARC DOMAIN-CONTAINING PROTEIN"/>
    <property type="match status" value="1"/>
</dbReference>
<keyword evidence="7" id="KW-0175">Coiled coil</keyword>
<dbReference type="FunFam" id="1.10.10.10:FF:000322">
    <property type="entry name" value="Probable disease resistance protein At1g63360"/>
    <property type="match status" value="1"/>
</dbReference>
<keyword evidence="6" id="KW-0067">ATP-binding</keyword>
<dbReference type="FunFam" id="3.40.50.300:FF:001091">
    <property type="entry name" value="Probable disease resistance protein At1g61300"/>
    <property type="match status" value="1"/>
</dbReference>
<organism evidence="9 11">
    <name type="scientific">Ilex paraguariensis</name>
    <name type="common">yerba mate</name>
    <dbReference type="NCBI Taxonomy" id="185542"/>
    <lineage>
        <taxon>Eukaryota</taxon>
        <taxon>Viridiplantae</taxon>
        <taxon>Streptophyta</taxon>
        <taxon>Embryophyta</taxon>
        <taxon>Tracheophyta</taxon>
        <taxon>Spermatophyta</taxon>
        <taxon>Magnoliopsida</taxon>
        <taxon>eudicotyledons</taxon>
        <taxon>Gunneridae</taxon>
        <taxon>Pentapetalae</taxon>
        <taxon>asterids</taxon>
        <taxon>campanulids</taxon>
        <taxon>Aquifoliales</taxon>
        <taxon>Aquifoliaceae</taxon>
        <taxon>Ilex</taxon>
    </lineage>
</organism>
<dbReference type="InterPro" id="IPR003593">
    <property type="entry name" value="AAA+_ATPase"/>
</dbReference>
<evidence type="ECO:0000313" key="11">
    <source>
        <dbReference type="Proteomes" id="UP001642360"/>
    </source>
</evidence>
<name>A0ABC8TKV0_9AQUA</name>
<evidence type="ECO:0000256" key="4">
    <source>
        <dbReference type="ARBA" id="ARBA00022741"/>
    </source>
</evidence>
<gene>
    <name evidence="9" type="ORF">ILEXP_LOCUS38112</name>
    <name evidence="10" type="ORF">ILEXP_LOCUS46101</name>
</gene>
<keyword evidence="2" id="KW-0433">Leucine-rich repeat</keyword>